<evidence type="ECO:0000313" key="1">
    <source>
        <dbReference type="EMBL" id="PMB24224.1"/>
    </source>
</evidence>
<comment type="caution">
    <text evidence="1">The sequence shown here is derived from an EMBL/GenBank/DDBJ whole genome shotgun (WGS) entry which is preliminary data.</text>
</comment>
<name>A0A2N6LIP5_9CYAN</name>
<dbReference type="EMBL" id="NMQE01000231">
    <property type="protein sequence ID" value="PMB24224.1"/>
    <property type="molecule type" value="Genomic_DNA"/>
</dbReference>
<evidence type="ECO:0000313" key="2">
    <source>
        <dbReference type="Proteomes" id="UP000235081"/>
    </source>
</evidence>
<sequence>MRSPKIIGDVAELTPHLHKRAQKKLTARGQKEAEEIKKILEEQGDRTPRTNVSYFPTPAELVSSIYWSKCGFFS</sequence>
<gene>
    <name evidence="1" type="ORF">CEN46_08410</name>
</gene>
<proteinExistence type="predicted"/>
<accession>A0A2N6LIP5</accession>
<reference evidence="1 2" key="1">
    <citation type="submission" date="2017-07" db="EMBL/GenBank/DDBJ databases">
        <title>Genomes of Fischerella (Mastigocladus) sp. strains.</title>
        <authorList>
            <person name="Miller S.R."/>
        </authorList>
    </citation>
    <scope>NUCLEOTIDE SEQUENCE [LARGE SCALE GENOMIC DNA]</scope>
    <source>
        <strain evidence="1 2">CCMEE 5318</strain>
    </source>
</reference>
<dbReference type="AlphaFoldDB" id="A0A2N6LIP5"/>
<dbReference type="Proteomes" id="UP000235081">
    <property type="component" value="Unassembled WGS sequence"/>
</dbReference>
<organism evidence="1 2">
    <name type="scientific">Fischerella thermalis CCMEE 5318</name>
    <dbReference type="NCBI Taxonomy" id="2019666"/>
    <lineage>
        <taxon>Bacteria</taxon>
        <taxon>Bacillati</taxon>
        <taxon>Cyanobacteriota</taxon>
        <taxon>Cyanophyceae</taxon>
        <taxon>Nostocales</taxon>
        <taxon>Hapalosiphonaceae</taxon>
        <taxon>Fischerella</taxon>
    </lineage>
</organism>
<dbReference type="RefSeq" id="WP_102181195.1">
    <property type="nucleotide sequence ID" value="NZ_NMQE01000231.1"/>
</dbReference>
<protein>
    <submittedName>
        <fullName evidence="1">Uncharacterized protein</fullName>
    </submittedName>
</protein>